<evidence type="ECO:0008006" key="4">
    <source>
        <dbReference type="Google" id="ProtNLM"/>
    </source>
</evidence>
<dbReference type="Pfam" id="PF06532">
    <property type="entry name" value="NrsF"/>
    <property type="match status" value="1"/>
</dbReference>
<feature type="transmembrane region" description="Helical" evidence="1">
    <location>
        <begin position="186"/>
        <end position="204"/>
    </location>
</feature>
<evidence type="ECO:0000313" key="3">
    <source>
        <dbReference type="Proteomes" id="UP000295781"/>
    </source>
</evidence>
<dbReference type="InterPro" id="IPR009495">
    <property type="entry name" value="NrsF"/>
</dbReference>
<feature type="transmembrane region" description="Helical" evidence="1">
    <location>
        <begin position="151"/>
        <end position="174"/>
    </location>
</feature>
<dbReference type="EMBL" id="CP012670">
    <property type="protein sequence ID" value="AUX24623.1"/>
    <property type="molecule type" value="Genomic_DNA"/>
</dbReference>
<keyword evidence="1" id="KW-0812">Transmembrane</keyword>
<dbReference type="OrthoDB" id="9847561at2"/>
<keyword evidence="1" id="KW-0472">Membrane</keyword>
<reference evidence="2 3" key="1">
    <citation type="submission" date="2015-09" db="EMBL/GenBank/DDBJ databases">
        <title>Sorangium comparison.</title>
        <authorList>
            <person name="Zaburannyi N."/>
            <person name="Bunk B."/>
            <person name="Overmann J."/>
            <person name="Mueller R."/>
        </authorList>
    </citation>
    <scope>NUCLEOTIDE SEQUENCE [LARGE SCALE GENOMIC DNA]</scope>
    <source>
        <strain evidence="2 3">So ceGT47</strain>
    </source>
</reference>
<feature type="transmembrane region" description="Helical" evidence="1">
    <location>
        <begin position="42"/>
        <end position="59"/>
    </location>
</feature>
<dbReference type="AlphaFoldDB" id="A0A4P2Q6I1"/>
<sequence length="238" mass="24682">MEQREIPPRFASPPAPPDALYANIRAAIENTPASTVPVRARLIGAVAAIPVVMTAALVGTDHFIDQRPLRADLAAESPARLVVVLSSLLVFTLLTTLVALRRGRHGLGSGARPLVVAAGLVVPVYAFFTLAIPLRSDDPAVLASAASLHPWGLRCFVVATLVGLFVLVAFARALRWSVPVASGPRGAALGASAGAWAGLSVFLHCPAFEPAHLIIGHLVPIVAFAALGALAVPHALRP</sequence>
<name>A0A4P2Q6I1_SORCE</name>
<proteinExistence type="predicted"/>
<feature type="transmembrane region" description="Helical" evidence="1">
    <location>
        <begin position="112"/>
        <end position="131"/>
    </location>
</feature>
<dbReference type="Proteomes" id="UP000295781">
    <property type="component" value="Chromosome"/>
</dbReference>
<evidence type="ECO:0000256" key="1">
    <source>
        <dbReference type="SAM" id="Phobius"/>
    </source>
</evidence>
<feature type="transmembrane region" description="Helical" evidence="1">
    <location>
        <begin position="79"/>
        <end position="100"/>
    </location>
</feature>
<accession>A0A4P2Q6I1</accession>
<gene>
    <name evidence="2" type="ORF">SOCEGT47_051620</name>
</gene>
<protein>
    <recommendedName>
        <fullName evidence="4">DUF1109 domain-containing protein</fullName>
    </recommendedName>
</protein>
<organism evidence="2 3">
    <name type="scientific">Sorangium cellulosum</name>
    <name type="common">Polyangium cellulosum</name>
    <dbReference type="NCBI Taxonomy" id="56"/>
    <lineage>
        <taxon>Bacteria</taxon>
        <taxon>Pseudomonadati</taxon>
        <taxon>Myxococcota</taxon>
        <taxon>Polyangia</taxon>
        <taxon>Polyangiales</taxon>
        <taxon>Polyangiaceae</taxon>
        <taxon>Sorangium</taxon>
    </lineage>
</organism>
<keyword evidence="1" id="KW-1133">Transmembrane helix</keyword>
<evidence type="ECO:0000313" key="2">
    <source>
        <dbReference type="EMBL" id="AUX24623.1"/>
    </source>
</evidence>
<feature type="transmembrane region" description="Helical" evidence="1">
    <location>
        <begin position="210"/>
        <end position="232"/>
    </location>
</feature>
<dbReference type="RefSeq" id="WP_129350967.1">
    <property type="nucleotide sequence ID" value="NZ_CP012670.1"/>
</dbReference>